<dbReference type="EMBL" id="CDMZ01001986">
    <property type="protein sequence ID" value="CEM40174.1"/>
    <property type="molecule type" value="Genomic_DNA"/>
</dbReference>
<keyword evidence="3" id="KW-0479">Metal-binding</keyword>
<keyword evidence="4" id="KW-0223">Dioxygenase</keyword>
<dbReference type="VEuPathDB" id="CryptoDB:Cvel_25106"/>
<evidence type="ECO:0000313" key="8">
    <source>
        <dbReference type="EMBL" id="CEM40174.1"/>
    </source>
</evidence>
<evidence type="ECO:0000256" key="2">
    <source>
        <dbReference type="ARBA" id="ARBA00008654"/>
    </source>
</evidence>
<keyword evidence="6" id="KW-0408">Iron</keyword>
<dbReference type="PANTHER" id="PTHR10696">
    <property type="entry name" value="GAMMA-BUTYROBETAINE HYDROXYLASE-RELATED"/>
    <property type="match status" value="1"/>
</dbReference>
<evidence type="ECO:0000259" key="7">
    <source>
        <dbReference type="Pfam" id="PF02668"/>
    </source>
</evidence>
<reference evidence="8" key="1">
    <citation type="submission" date="2014-11" db="EMBL/GenBank/DDBJ databases">
        <authorList>
            <person name="Otto D Thomas"/>
            <person name="Naeem Raeece"/>
        </authorList>
    </citation>
    <scope>NUCLEOTIDE SEQUENCE</scope>
</reference>
<dbReference type="AlphaFoldDB" id="A0A0G4H8C1"/>
<proteinExistence type="inferred from homology"/>
<dbReference type="GO" id="GO:0046872">
    <property type="term" value="F:metal ion binding"/>
    <property type="evidence" value="ECO:0007669"/>
    <property type="project" value="UniProtKB-KW"/>
</dbReference>
<evidence type="ECO:0000256" key="1">
    <source>
        <dbReference type="ARBA" id="ARBA00001954"/>
    </source>
</evidence>
<accession>A0A0G4H8C1</accession>
<dbReference type="InterPro" id="IPR042098">
    <property type="entry name" value="TauD-like_sf"/>
</dbReference>
<evidence type="ECO:0000256" key="6">
    <source>
        <dbReference type="ARBA" id="ARBA00023004"/>
    </source>
</evidence>
<evidence type="ECO:0000256" key="4">
    <source>
        <dbReference type="ARBA" id="ARBA00022964"/>
    </source>
</evidence>
<dbReference type="GO" id="GO:0051213">
    <property type="term" value="F:dioxygenase activity"/>
    <property type="evidence" value="ECO:0007669"/>
    <property type="project" value="UniProtKB-KW"/>
</dbReference>
<dbReference type="SUPFAM" id="SSF51197">
    <property type="entry name" value="Clavaminate synthase-like"/>
    <property type="match status" value="1"/>
</dbReference>
<evidence type="ECO:0000256" key="5">
    <source>
        <dbReference type="ARBA" id="ARBA00023002"/>
    </source>
</evidence>
<sequence length="306" mass="33197">MPANPTPHLDAVTAKSVRVSPCEGFVSVCFSDGLAADFHPLHLLHSSSSNEGAAREKIRTIAELPGDAKVSACEISSDLSRLLVTYENRETAEVSVSLLHRYAVAWSAPRTHRAYLDSATPVPRVDFDSLESDDGLLSLLSAIDKWGLVVVHGLPPEDPNCVSRIAHRITGHPSSPAHLYGETFDVRTSAPGQASNVAYTSEPLKLHCDLVSSCSTASNSIRTASLEGPFIDAFAAAEELRQRNPEAFKTLCAIPASFKKIRSGVKAETFDATMTFHAPHVTLDPRTEEVINVRWSPQFEDLPVCR</sequence>
<gene>
    <name evidence="8" type="ORF">Cvel_25106</name>
</gene>
<feature type="domain" description="TauD/TfdA-like" evidence="7">
    <location>
        <begin position="124"/>
        <end position="285"/>
    </location>
</feature>
<dbReference type="InterPro" id="IPR003819">
    <property type="entry name" value="TauD/TfdA-like"/>
</dbReference>
<dbReference type="Pfam" id="PF02668">
    <property type="entry name" value="TauD"/>
    <property type="match status" value="1"/>
</dbReference>
<evidence type="ECO:0000256" key="3">
    <source>
        <dbReference type="ARBA" id="ARBA00022723"/>
    </source>
</evidence>
<dbReference type="GO" id="GO:0045329">
    <property type="term" value="P:carnitine biosynthetic process"/>
    <property type="evidence" value="ECO:0007669"/>
    <property type="project" value="TreeGrafter"/>
</dbReference>
<comment type="cofactor">
    <cofactor evidence="1">
        <name>Fe(2+)</name>
        <dbReference type="ChEBI" id="CHEBI:29033"/>
    </cofactor>
</comment>
<protein>
    <recommendedName>
        <fullName evidence="7">TauD/TfdA-like domain-containing protein</fullName>
    </recommendedName>
</protein>
<dbReference type="GO" id="GO:0005739">
    <property type="term" value="C:mitochondrion"/>
    <property type="evidence" value="ECO:0007669"/>
    <property type="project" value="TreeGrafter"/>
</dbReference>
<comment type="similarity">
    <text evidence="2">Belongs to the gamma-BBH/TMLD family.</text>
</comment>
<keyword evidence="5" id="KW-0560">Oxidoreductase</keyword>
<dbReference type="Gene3D" id="3.60.130.10">
    <property type="entry name" value="Clavaminate synthase-like"/>
    <property type="match status" value="1"/>
</dbReference>
<dbReference type="InterPro" id="IPR050411">
    <property type="entry name" value="AlphaKG_dependent_hydroxylases"/>
</dbReference>
<organism evidence="8">
    <name type="scientific">Chromera velia CCMP2878</name>
    <dbReference type="NCBI Taxonomy" id="1169474"/>
    <lineage>
        <taxon>Eukaryota</taxon>
        <taxon>Sar</taxon>
        <taxon>Alveolata</taxon>
        <taxon>Colpodellida</taxon>
        <taxon>Chromeraceae</taxon>
        <taxon>Chromera</taxon>
    </lineage>
</organism>
<dbReference type="PANTHER" id="PTHR10696:SF25">
    <property type="entry name" value="OXIDOREDUCTASE AIM17-RELATED"/>
    <property type="match status" value="1"/>
</dbReference>
<name>A0A0G4H8C1_9ALVE</name>